<gene>
    <name evidence="1" type="ORF">SAMN04488692_1184</name>
</gene>
<dbReference type="NCBIfam" id="NF040739">
    <property type="entry name" value="ornith_OrtA"/>
    <property type="match status" value="1"/>
</dbReference>
<accession>A0A1G9QRQ4</accession>
<name>A0A1G9QRQ4_9FIRM</name>
<organism evidence="1 2">
    <name type="scientific">Halarsenatibacter silvermanii</name>
    <dbReference type="NCBI Taxonomy" id="321763"/>
    <lineage>
        <taxon>Bacteria</taxon>
        <taxon>Bacillati</taxon>
        <taxon>Bacillota</taxon>
        <taxon>Clostridia</taxon>
        <taxon>Halanaerobiales</taxon>
        <taxon>Halarsenatibacteraceae</taxon>
        <taxon>Halarsenatibacter</taxon>
    </lineage>
</organism>
<protein>
    <recommendedName>
        <fullName evidence="3">2-amino-4-ketopentanoate thiolase alpha subunit</fullName>
    </recommendedName>
</protein>
<dbReference type="Pfam" id="PF22010">
    <property type="entry name" value="OrtA"/>
    <property type="match status" value="1"/>
</dbReference>
<evidence type="ECO:0008006" key="3">
    <source>
        <dbReference type="Google" id="ProtNLM"/>
    </source>
</evidence>
<dbReference type="InterPro" id="IPR047755">
    <property type="entry name" value="OrtA"/>
</dbReference>
<dbReference type="EMBL" id="FNGO01000018">
    <property type="protein sequence ID" value="SDM13674.1"/>
    <property type="molecule type" value="Genomic_DNA"/>
</dbReference>
<evidence type="ECO:0000313" key="1">
    <source>
        <dbReference type="EMBL" id="SDM13674.1"/>
    </source>
</evidence>
<dbReference type="Proteomes" id="UP000199476">
    <property type="component" value="Unassembled WGS sequence"/>
</dbReference>
<sequence>MTKKVPRGSWVEIKKIVLEPGSRAPQVPEDTARVPLEMRIKGYLTSPAAKGDEVEIRTVIGNRYEGVLHDSDPSYDHKYGKPVPELITIGEELKQILSADGGE</sequence>
<reference evidence="1 2" key="1">
    <citation type="submission" date="2016-10" db="EMBL/GenBank/DDBJ databases">
        <authorList>
            <person name="de Groot N.N."/>
        </authorList>
    </citation>
    <scope>NUCLEOTIDE SEQUENCE [LARGE SCALE GENOMIC DNA]</scope>
    <source>
        <strain evidence="1 2">SLAS-1</strain>
    </source>
</reference>
<dbReference type="STRING" id="321763.SAMN04488692_1184"/>
<proteinExistence type="predicted"/>
<keyword evidence="2" id="KW-1185">Reference proteome</keyword>
<dbReference type="RefSeq" id="WP_089761054.1">
    <property type="nucleotide sequence ID" value="NZ_FNGO01000018.1"/>
</dbReference>
<dbReference type="OrthoDB" id="3712030at2"/>
<dbReference type="AlphaFoldDB" id="A0A1G9QRQ4"/>
<evidence type="ECO:0000313" key="2">
    <source>
        <dbReference type="Proteomes" id="UP000199476"/>
    </source>
</evidence>